<dbReference type="EMBL" id="MU129001">
    <property type="protein sequence ID" value="KAF9511346.1"/>
    <property type="molecule type" value="Genomic_DNA"/>
</dbReference>
<gene>
    <name evidence="1" type="ORF">BS47DRAFT_1395146</name>
</gene>
<dbReference type="Proteomes" id="UP000886523">
    <property type="component" value="Unassembled WGS sequence"/>
</dbReference>
<comment type="caution">
    <text evidence="1">The sequence shown here is derived from an EMBL/GenBank/DDBJ whole genome shotgun (WGS) entry which is preliminary data.</text>
</comment>
<evidence type="ECO:0000313" key="2">
    <source>
        <dbReference type="Proteomes" id="UP000886523"/>
    </source>
</evidence>
<name>A0A9P6AT11_9AGAM</name>
<organism evidence="1 2">
    <name type="scientific">Hydnum rufescens UP504</name>
    <dbReference type="NCBI Taxonomy" id="1448309"/>
    <lineage>
        <taxon>Eukaryota</taxon>
        <taxon>Fungi</taxon>
        <taxon>Dikarya</taxon>
        <taxon>Basidiomycota</taxon>
        <taxon>Agaricomycotina</taxon>
        <taxon>Agaricomycetes</taxon>
        <taxon>Cantharellales</taxon>
        <taxon>Hydnaceae</taxon>
        <taxon>Hydnum</taxon>
    </lineage>
</organism>
<evidence type="ECO:0000313" key="1">
    <source>
        <dbReference type="EMBL" id="KAF9511346.1"/>
    </source>
</evidence>
<proteinExistence type="predicted"/>
<accession>A0A9P6AT11</accession>
<protein>
    <submittedName>
        <fullName evidence="1">Uncharacterized protein</fullName>
    </submittedName>
</protein>
<dbReference type="AlphaFoldDB" id="A0A9P6AT11"/>
<sequence>MPTHKVYVLADSPLALAPHIVKLSRPRPIRGAPLLKIPTRLVALKLKLMTVCDGRVSRCDSQLHFSTSAHSSDEGLMWNIGRGYHSPVKTQSLGKRLGHNNTLCMKRNAPSTFPALMMKMFHECLSASHRCFFRKSRLLIRHAYSTAQSPGLTRHWNSSTKRAKSRHVHQLRTITWRALYTREQQQRILEAIVSRSQEPGARAD</sequence>
<reference evidence="1" key="1">
    <citation type="journal article" date="2020" name="Nat. Commun.">
        <title>Large-scale genome sequencing of mycorrhizal fungi provides insights into the early evolution of symbiotic traits.</title>
        <authorList>
            <person name="Miyauchi S."/>
            <person name="Kiss E."/>
            <person name="Kuo A."/>
            <person name="Drula E."/>
            <person name="Kohler A."/>
            <person name="Sanchez-Garcia M."/>
            <person name="Morin E."/>
            <person name="Andreopoulos B."/>
            <person name="Barry K.W."/>
            <person name="Bonito G."/>
            <person name="Buee M."/>
            <person name="Carver A."/>
            <person name="Chen C."/>
            <person name="Cichocki N."/>
            <person name="Clum A."/>
            <person name="Culley D."/>
            <person name="Crous P.W."/>
            <person name="Fauchery L."/>
            <person name="Girlanda M."/>
            <person name="Hayes R.D."/>
            <person name="Keri Z."/>
            <person name="LaButti K."/>
            <person name="Lipzen A."/>
            <person name="Lombard V."/>
            <person name="Magnuson J."/>
            <person name="Maillard F."/>
            <person name="Murat C."/>
            <person name="Nolan M."/>
            <person name="Ohm R.A."/>
            <person name="Pangilinan J."/>
            <person name="Pereira M.F."/>
            <person name="Perotto S."/>
            <person name="Peter M."/>
            <person name="Pfister S."/>
            <person name="Riley R."/>
            <person name="Sitrit Y."/>
            <person name="Stielow J.B."/>
            <person name="Szollosi G."/>
            <person name="Zifcakova L."/>
            <person name="Stursova M."/>
            <person name="Spatafora J.W."/>
            <person name="Tedersoo L."/>
            <person name="Vaario L.M."/>
            <person name="Yamada A."/>
            <person name="Yan M."/>
            <person name="Wang P."/>
            <person name="Xu J."/>
            <person name="Bruns T."/>
            <person name="Baldrian P."/>
            <person name="Vilgalys R."/>
            <person name="Dunand C."/>
            <person name="Henrissat B."/>
            <person name="Grigoriev I.V."/>
            <person name="Hibbett D."/>
            <person name="Nagy L.G."/>
            <person name="Martin F.M."/>
        </authorList>
    </citation>
    <scope>NUCLEOTIDE SEQUENCE</scope>
    <source>
        <strain evidence="1">UP504</strain>
    </source>
</reference>
<keyword evidence="2" id="KW-1185">Reference proteome</keyword>